<protein>
    <submittedName>
        <fullName evidence="1">Uncharacterized protein</fullName>
    </submittedName>
</protein>
<reference evidence="1" key="1">
    <citation type="submission" date="2016-11" db="EMBL/GenBank/DDBJ databases">
        <authorList>
            <person name="Yao B."/>
            <person name="Geng J."/>
        </authorList>
    </citation>
    <scope>NUCLEOTIDE SEQUENCE</scope>
    <source>
        <strain evidence="1">PUTH</strain>
        <plasmid evidence="1">pPUTH1</plasmid>
    </source>
</reference>
<evidence type="ECO:0000313" key="1">
    <source>
        <dbReference type="EMBL" id="ASF89382.1"/>
    </source>
</evidence>
<proteinExistence type="predicted"/>
<geneLocation type="plasmid" evidence="1">
    <name>pPUTH1</name>
</geneLocation>
<dbReference type="EMBL" id="KY070306">
    <property type="protein sequence ID" value="ASF89382.1"/>
    <property type="molecule type" value="Genomic_DNA"/>
</dbReference>
<keyword evidence="1" id="KW-0614">Plasmid</keyword>
<name>A0A3G1IEB3_KLEPN</name>
<sequence>MRFPDKCSTPCGAILNNKHYILRFICDESHFLFSTKIQKHLAEALPSVG</sequence>
<gene>
    <name evidence="1" type="ORF">pPUTH1_0263</name>
</gene>
<accession>A0A3G1IEB3</accession>
<organism evidence="1">
    <name type="scientific">Klebsiella pneumoniae</name>
    <dbReference type="NCBI Taxonomy" id="573"/>
    <lineage>
        <taxon>Bacteria</taxon>
        <taxon>Pseudomonadati</taxon>
        <taxon>Pseudomonadota</taxon>
        <taxon>Gammaproteobacteria</taxon>
        <taxon>Enterobacterales</taxon>
        <taxon>Enterobacteriaceae</taxon>
        <taxon>Klebsiella/Raoultella group</taxon>
        <taxon>Klebsiella</taxon>
        <taxon>Klebsiella pneumoniae complex</taxon>
    </lineage>
</organism>
<dbReference type="AlphaFoldDB" id="A0A3G1IEB3"/>